<accession>L7MBD7</accession>
<evidence type="ECO:0000256" key="1">
    <source>
        <dbReference type="ARBA" id="ARBA00009431"/>
    </source>
</evidence>
<evidence type="ECO:0000256" key="5">
    <source>
        <dbReference type="ARBA" id="ARBA00022801"/>
    </source>
</evidence>
<name>L7MBD7_RHIPC</name>
<organism evidence="8">
    <name type="scientific">Rhipicephalus pulchellus</name>
    <name type="common">Yellow backed tick</name>
    <name type="synonym">Dermacentor pulchellus</name>
    <dbReference type="NCBI Taxonomy" id="72859"/>
    <lineage>
        <taxon>Eukaryota</taxon>
        <taxon>Metazoa</taxon>
        <taxon>Ecdysozoa</taxon>
        <taxon>Arthropoda</taxon>
        <taxon>Chelicerata</taxon>
        <taxon>Arachnida</taxon>
        <taxon>Acari</taxon>
        <taxon>Parasitiformes</taxon>
        <taxon>Ixodida</taxon>
        <taxon>Ixodoidea</taxon>
        <taxon>Ixodidae</taxon>
        <taxon>Rhipicephalinae</taxon>
        <taxon>Rhipicephalus</taxon>
        <taxon>Rhipicephalus</taxon>
    </lineage>
</organism>
<evidence type="ECO:0000256" key="7">
    <source>
        <dbReference type="SAM" id="SignalP"/>
    </source>
</evidence>
<reference evidence="8" key="2">
    <citation type="journal article" date="2015" name="J. Proteomics">
        <title>Sexual differences in the sialomes of the zebra tick, Rhipicephalus pulchellus.</title>
        <authorList>
            <person name="Tan A.W."/>
            <person name="Francischetti I.M."/>
            <person name="Slovak M."/>
            <person name="Kini R.M."/>
            <person name="Ribeiro J.M."/>
        </authorList>
    </citation>
    <scope>NUCLEOTIDE SEQUENCE</scope>
    <source>
        <tissue evidence="8">Salivary gland</tissue>
    </source>
</reference>
<dbReference type="InterPro" id="IPR029058">
    <property type="entry name" value="AB_hydrolase_fold"/>
</dbReference>
<proteinExistence type="evidence at transcript level"/>
<evidence type="ECO:0000256" key="3">
    <source>
        <dbReference type="ARBA" id="ARBA00022670"/>
    </source>
</evidence>
<evidence type="ECO:0000256" key="4">
    <source>
        <dbReference type="ARBA" id="ARBA00022729"/>
    </source>
</evidence>
<evidence type="ECO:0000256" key="6">
    <source>
        <dbReference type="ARBA" id="ARBA00023180"/>
    </source>
</evidence>
<dbReference type="GO" id="GO:0006508">
    <property type="term" value="P:proteolysis"/>
    <property type="evidence" value="ECO:0007669"/>
    <property type="project" value="UniProtKB-KW"/>
</dbReference>
<feature type="chain" id="PRO_5003981198" evidence="7">
    <location>
        <begin position="37"/>
        <end position="501"/>
    </location>
</feature>
<keyword evidence="2 8" id="KW-0121">Carboxypeptidase</keyword>
<sequence>MHVMSRPDSGLSMKTRTTLCWTVALVLGGLKCIVSSESIPQDAKIKEPLLLTPYINNSEYEEAKKASQVDLFKKYNVTAYSGFITVNSTCNNSLFFLFVVAEGNSSDTPVVLWTQGGPGLSALLGEFLQNGPVAYDLPTNSTTLRANTLQKNASIIYLDLPAGAGYSYKDTRDGYSKSLNDITIDAMEFLRQFFRLFWEYKSRPFYVAGESYAARYSVSIADSILKGRSEESIPLKGVIGGNGFLGPILDISDSTEFMYQLSMLNDTGRFEFWKRFLTLRAMAKNMSLIEFVPYMLAQTIFTNITPTFFQDWTLYNDYMSPLYTERSLSMLACLEYLNSSYIRKELHIGDAVPFQYYNMDLIYDLAPDYLKNIDSLVTNVLENTSVLLYTGQLDKLFPSVNQRNYLMSLKWAGSKEYSESKRCPWSPQTPTPYYGYAGFLRKSRNFTDALLLGMSHYGSAEKPDEMYYLMGEFIVNTSAVANEVSQNEVTVASRMNEINSV</sequence>
<reference evidence="8" key="1">
    <citation type="submission" date="2012-11" db="EMBL/GenBank/DDBJ databases">
        <authorList>
            <person name="Lucero-Rivera Y.E."/>
            <person name="Tovar-Ramirez D."/>
        </authorList>
    </citation>
    <scope>NUCLEOTIDE SEQUENCE</scope>
    <source>
        <tissue evidence="8">Salivary gland</tissue>
    </source>
</reference>
<comment type="similarity">
    <text evidence="1">Belongs to the peptidase S10 family.</text>
</comment>
<evidence type="ECO:0000313" key="8">
    <source>
        <dbReference type="EMBL" id="JAA60474.1"/>
    </source>
</evidence>
<dbReference type="Pfam" id="PF00450">
    <property type="entry name" value="Peptidase_S10"/>
    <property type="match status" value="1"/>
</dbReference>
<keyword evidence="6" id="KW-0325">Glycoprotein</keyword>
<keyword evidence="5" id="KW-0378">Hydrolase</keyword>
<keyword evidence="4 7" id="KW-0732">Signal</keyword>
<dbReference type="AlphaFoldDB" id="L7MBD7"/>
<dbReference type="InterPro" id="IPR001563">
    <property type="entry name" value="Peptidase_S10"/>
</dbReference>
<feature type="signal peptide" evidence="7">
    <location>
        <begin position="1"/>
        <end position="36"/>
    </location>
</feature>
<dbReference type="PRINTS" id="PR00724">
    <property type="entry name" value="CRBOXYPTASEC"/>
</dbReference>
<protein>
    <submittedName>
        <fullName evidence="8">Putative serine carboxypeptidase</fullName>
    </submittedName>
</protein>
<dbReference type="SUPFAM" id="SSF53474">
    <property type="entry name" value="alpha/beta-Hydrolases"/>
    <property type="match status" value="1"/>
</dbReference>
<dbReference type="EMBL" id="GACK01004560">
    <property type="protein sequence ID" value="JAA60474.1"/>
    <property type="molecule type" value="mRNA"/>
</dbReference>
<dbReference type="PANTHER" id="PTHR11802">
    <property type="entry name" value="SERINE PROTEASE FAMILY S10 SERINE CARBOXYPEPTIDASE"/>
    <property type="match status" value="1"/>
</dbReference>
<keyword evidence="3" id="KW-0645">Protease</keyword>
<dbReference type="PANTHER" id="PTHR11802:SF472">
    <property type="entry name" value="SERINE CARBOXYPEPTIDASE CPVL-RELATED"/>
    <property type="match status" value="1"/>
</dbReference>
<evidence type="ECO:0000256" key="2">
    <source>
        <dbReference type="ARBA" id="ARBA00022645"/>
    </source>
</evidence>
<dbReference type="GO" id="GO:0004185">
    <property type="term" value="F:serine-type carboxypeptidase activity"/>
    <property type="evidence" value="ECO:0007669"/>
    <property type="project" value="InterPro"/>
</dbReference>
<dbReference type="Gene3D" id="3.40.50.1820">
    <property type="entry name" value="alpha/beta hydrolase"/>
    <property type="match status" value="1"/>
</dbReference>